<dbReference type="InterPro" id="IPR012381">
    <property type="entry name" value="EutP_PduV"/>
</dbReference>
<dbReference type="Pfam" id="PF10662">
    <property type="entry name" value="PduV-EutP"/>
    <property type="match status" value="1"/>
</dbReference>
<dbReference type="PANTHER" id="PTHR46434:SF1">
    <property type="entry name" value="GENETIC INTERACTOR OF PROHIBITINS 3, MITOCHONDRIAL"/>
    <property type="match status" value="1"/>
</dbReference>
<dbReference type="InterPro" id="IPR019988">
    <property type="entry name" value="GTP-bd_ribosome_bgen_YqeH"/>
</dbReference>
<keyword evidence="4" id="KW-1185">Reference proteome</keyword>
<dbReference type="SUPFAM" id="SSF52540">
    <property type="entry name" value="P-loop containing nucleoside triphosphate hydrolases"/>
    <property type="match status" value="1"/>
</dbReference>
<sequence length="360" mass="41492">MKCRGCGIELQTVDSSKPGYVPKHVFELEEEPLCQRCYKILHYGKLTIPIKEEIFIHQIDELLKDFNKVFYVVDITDFEGTYREEIIEKLQSKEVFFVITKFDLMPRSLSSKEAQEWLKNKLGVDSKHIFLTSSKNNFGVRKLEKFLTSLKEDILVIGVTNVGKSSLISKFTQTSPTISPFPGTTLGLLKRKISNSKYYLVDTPGILTNDRVVDLLSPECQAKILNTKRLTRKTFKIDVNRAILVSAFCKIEVEYEGDKLPIFQIFAPENVKFHETRIEKAEDLMIQRAGDLLIPPCKKSEIKNIKWKKEIFELDEEKELVICGLSFINVKRGPFKMKLKVPKNIKIVVRDRLLKPQRGG</sequence>
<dbReference type="EMBL" id="FQXN01000005">
    <property type="protein sequence ID" value="SHH52712.1"/>
    <property type="molecule type" value="Genomic_DNA"/>
</dbReference>
<dbReference type="Pfam" id="PF01926">
    <property type="entry name" value="MMR_HSR1"/>
    <property type="match status" value="1"/>
</dbReference>
<dbReference type="CDD" id="cd01855">
    <property type="entry name" value="YqeH"/>
    <property type="match status" value="1"/>
</dbReference>
<evidence type="ECO:0000313" key="4">
    <source>
        <dbReference type="Proteomes" id="UP000242592"/>
    </source>
</evidence>
<dbReference type="GO" id="GO:0005524">
    <property type="term" value="F:ATP binding"/>
    <property type="evidence" value="ECO:0007669"/>
    <property type="project" value="InterPro"/>
</dbReference>
<dbReference type="OrthoDB" id="9773841at2"/>
<gene>
    <name evidence="3" type="ORF">SAMN02745199_1443</name>
</gene>
<dbReference type="Gene3D" id="3.40.50.300">
    <property type="entry name" value="P-loop containing nucleotide triphosphate hydrolases"/>
    <property type="match status" value="1"/>
</dbReference>
<dbReference type="Proteomes" id="UP000242592">
    <property type="component" value="Unassembled WGS sequence"/>
</dbReference>
<feature type="domain" description="G" evidence="1">
    <location>
        <begin position="154"/>
        <end position="208"/>
    </location>
</feature>
<protein>
    <submittedName>
        <fullName evidence="3">Uncharacterized protein</fullName>
    </submittedName>
</protein>
<organism evidence="3 4">
    <name type="scientific">Thermosipho atlanticus DSM 15807</name>
    <dbReference type="NCBI Taxonomy" id="1123380"/>
    <lineage>
        <taxon>Bacteria</taxon>
        <taxon>Thermotogati</taxon>
        <taxon>Thermotogota</taxon>
        <taxon>Thermotogae</taxon>
        <taxon>Thermotogales</taxon>
        <taxon>Fervidobacteriaceae</taxon>
        <taxon>Thermosipho</taxon>
    </lineage>
</organism>
<proteinExistence type="predicted"/>
<evidence type="ECO:0000259" key="2">
    <source>
        <dbReference type="Pfam" id="PF21516"/>
    </source>
</evidence>
<dbReference type="InterPro" id="IPR050896">
    <property type="entry name" value="Mito_lipid_metab_GTPase"/>
</dbReference>
<dbReference type="InterPro" id="IPR027417">
    <property type="entry name" value="P-loop_NTPase"/>
</dbReference>
<dbReference type="PANTHER" id="PTHR46434">
    <property type="entry name" value="GENETIC INTERACTOR OF PROHIBITINS 3, MITOCHONDRIAL"/>
    <property type="match status" value="1"/>
</dbReference>
<dbReference type="NCBIfam" id="TIGR03597">
    <property type="entry name" value="GTPase_YqeH"/>
    <property type="match status" value="1"/>
</dbReference>
<name>A0A1M5TPN0_9BACT</name>
<dbReference type="GO" id="GO:0006576">
    <property type="term" value="P:biogenic amine metabolic process"/>
    <property type="evidence" value="ECO:0007669"/>
    <property type="project" value="InterPro"/>
</dbReference>
<dbReference type="InterPro" id="IPR006073">
    <property type="entry name" value="GTP-bd"/>
</dbReference>
<dbReference type="InterPro" id="IPR048422">
    <property type="entry name" value="NOA1/YqeH-like_C"/>
</dbReference>
<dbReference type="STRING" id="1123380.SAMN02745199_1443"/>
<feature type="domain" description="NOA1/YqeH-like C-terminal" evidence="2">
    <location>
        <begin position="263"/>
        <end position="352"/>
    </location>
</feature>
<dbReference type="Pfam" id="PF21516">
    <property type="entry name" value="YqeH-like_C"/>
    <property type="match status" value="1"/>
</dbReference>
<accession>A0A1M5TPN0</accession>
<evidence type="ECO:0000313" key="3">
    <source>
        <dbReference type="EMBL" id="SHH52712.1"/>
    </source>
</evidence>
<dbReference type="AlphaFoldDB" id="A0A1M5TPN0"/>
<dbReference type="RefSeq" id="WP_073073605.1">
    <property type="nucleotide sequence ID" value="NZ_FQXN01000005.1"/>
</dbReference>
<reference evidence="4" key="1">
    <citation type="submission" date="2016-11" db="EMBL/GenBank/DDBJ databases">
        <authorList>
            <person name="Varghese N."/>
            <person name="Submissions S."/>
        </authorList>
    </citation>
    <scope>NUCLEOTIDE SEQUENCE [LARGE SCALE GENOMIC DNA]</scope>
    <source>
        <strain evidence="4">DSM 15807</strain>
    </source>
</reference>
<evidence type="ECO:0000259" key="1">
    <source>
        <dbReference type="Pfam" id="PF01926"/>
    </source>
</evidence>
<dbReference type="GO" id="GO:0005525">
    <property type="term" value="F:GTP binding"/>
    <property type="evidence" value="ECO:0007669"/>
    <property type="project" value="InterPro"/>
</dbReference>